<evidence type="ECO:0000313" key="9">
    <source>
        <dbReference type="Proteomes" id="UP001165289"/>
    </source>
</evidence>
<keyword evidence="2" id="KW-0547">Nucleotide-binding</keyword>
<dbReference type="EMBL" id="JAKMXF010000133">
    <property type="protein sequence ID" value="KAI6656893.1"/>
    <property type="molecule type" value="Genomic_DNA"/>
</dbReference>
<dbReference type="SUPFAM" id="SSF52540">
    <property type="entry name" value="P-loop containing nucleoside triphosphate hydrolases"/>
    <property type="match status" value="1"/>
</dbReference>
<evidence type="ECO:0000256" key="2">
    <source>
        <dbReference type="ARBA" id="ARBA00022741"/>
    </source>
</evidence>
<dbReference type="AlphaFoldDB" id="A0AAV7K6U1"/>
<reference evidence="8 9" key="1">
    <citation type="journal article" date="2023" name="BMC Biol.">
        <title>The compact genome of the sponge Oopsacas minuta (Hexactinellida) is lacking key metazoan core genes.</title>
        <authorList>
            <person name="Santini S."/>
            <person name="Schenkelaars Q."/>
            <person name="Jourda C."/>
            <person name="Duchesne M."/>
            <person name="Belahbib H."/>
            <person name="Rocher C."/>
            <person name="Selva M."/>
            <person name="Riesgo A."/>
            <person name="Vervoort M."/>
            <person name="Leys S.P."/>
            <person name="Kodjabachian L."/>
            <person name="Le Bivic A."/>
            <person name="Borchiellini C."/>
            <person name="Claverie J.M."/>
            <person name="Renard E."/>
        </authorList>
    </citation>
    <scope>NUCLEOTIDE SEQUENCE [LARGE SCALE GENOMIC DNA]</scope>
    <source>
        <strain evidence="8">SPO-2</strain>
    </source>
</reference>
<dbReference type="PANTHER" id="PTHR45709">
    <property type="entry name" value="LARGE SUBUNIT GTPASE 1 HOMOLOG-RELATED"/>
    <property type="match status" value="1"/>
</dbReference>
<feature type="compositionally biased region" description="Polar residues" evidence="6">
    <location>
        <begin position="365"/>
        <end position="383"/>
    </location>
</feature>
<dbReference type="InterPro" id="IPR027417">
    <property type="entry name" value="P-loop_NTPase"/>
</dbReference>
<gene>
    <name evidence="8" type="ORF">LOD99_16195</name>
</gene>
<comment type="caution">
    <text evidence="8">The sequence shown here is derived from an EMBL/GenBank/DDBJ whole genome shotgun (WGS) entry which is preliminary data.</text>
</comment>
<protein>
    <recommendedName>
        <fullName evidence="5">Guanine nucleotide-binding protein-like 1</fullName>
    </recommendedName>
</protein>
<dbReference type="PANTHER" id="PTHR45709:SF3">
    <property type="entry name" value="GUANINE NUCLEOTIDE-BINDING PROTEIN-LIKE 1"/>
    <property type="match status" value="1"/>
</dbReference>
<feature type="region of interest" description="Disordered" evidence="6">
    <location>
        <begin position="358"/>
        <end position="400"/>
    </location>
</feature>
<dbReference type="Proteomes" id="UP001165289">
    <property type="component" value="Unassembled WGS sequence"/>
</dbReference>
<sequence length="656" mass="74961">MHRKEPFSNKKKKHQLQQKRHKKQTKNDKQTEVIRPTMIFTPDNLSEVDPASDNPSTPLDPENGDDNFFADSEDELQATNHKSLLFSTNGVHKQTQGPDTDLQFATLKLKPYSLTKFHTQPGLKESVNNRFQLHFVKETEEEIIARKELATKPITFVPEKQLEISVDAIYPPGTILDIPKRPSWSTNGTRVTVEAAEEKMFEAYLEEIYSKFPMDYLSYFEHNLESWRELWRVLEISQVVMLITDVRHPALHFSPSLYSHVVKDLNKFLVLVLNKSDLVPASVAIAWKHYFTKNFPGTHVICFSAYPDDKASLEPQKKIKLRFPRHRRRLLSEAVGVEELFQSVKEIYSGKRDLSDLKKPDNAGYQDSISSESSGDETTTKPSEQIKKQTKQPASRPPRANILTIGMIGHPNVGKSSIINGLMGRKVVSASKTPGHTKHFQTIFITNTVCLCDCPGLVFPSLVPKQVQILSGMYPISQLREPYTPVGYLFARYPAIIDLLRLEHPRDSPCKEGAAKQEVEWTPLDLCEAWALKRGFYTAKAARPDIYRAANHLLRLATDGRICLYFRPPGYTEQQEQWAEHPETVSLLKMQRRSLQELERKRMMDNHAPVLDDIAIAEMMIANSKPFNNRKKKPPREPGENKFAILMNDSENDDSS</sequence>
<dbReference type="GO" id="GO:0005525">
    <property type="term" value="F:GTP binding"/>
    <property type="evidence" value="ECO:0007669"/>
    <property type="project" value="UniProtKB-KW"/>
</dbReference>
<accession>A0AAV7K6U1</accession>
<evidence type="ECO:0000313" key="8">
    <source>
        <dbReference type="EMBL" id="KAI6656893.1"/>
    </source>
</evidence>
<evidence type="ECO:0000256" key="5">
    <source>
        <dbReference type="ARBA" id="ARBA00039902"/>
    </source>
</evidence>
<feature type="domain" description="CP-type G" evidence="7">
    <location>
        <begin position="227"/>
        <end position="460"/>
    </location>
</feature>
<keyword evidence="9" id="KW-1185">Reference proteome</keyword>
<comment type="function">
    <text evidence="4">Possible regulatory or functional link with the histocompatibility cluster.</text>
</comment>
<dbReference type="Pfam" id="PF01926">
    <property type="entry name" value="MMR_HSR1"/>
    <property type="match status" value="1"/>
</dbReference>
<evidence type="ECO:0000256" key="3">
    <source>
        <dbReference type="ARBA" id="ARBA00023134"/>
    </source>
</evidence>
<feature type="region of interest" description="Disordered" evidence="6">
    <location>
        <begin position="1"/>
        <end position="70"/>
    </location>
</feature>
<dbReference type="InterPro" id="IPR043358">
    <property type="entry name" value="GNL1-like"/>
</dbReference>
<evidence type="ECO:0000256" key="6">
    <source>
        <dbReference type="SAM" id="MobiDB-lite"/>
    </source>
</evidence>
<dbReference type="Gene3D" id="3.40.50.300">
    <property type="entry name" value="P-loop containing nucleotide triphosphate hydrolases"/>
    <property type="match status" value="1"/>
</dbReference>
<proteinExistence type="predicted"/>
<evidence type="ECO:0000259" key="7">
    <source>
        <dbReference type="PROSITE" id="PS51721"/>
    </source>
</evidence>
<keyword evidence="1" id="KW-0597">Phosphoprotein</keyword>
<dbReference type="GO" id="GO:0003924">
    <property type="term" value="F:GTPase activity"/>
    <property type="evidence" value="ECO:0007669"/>
    <property type="project" value="InterPro"/>
</dbReference>
<feature type="region of interest" description="Disordered" evidence="6">
    <location>
        <begin position="625"/>
        <end position="656"/>
    </location>
</feature>
<dbReference type="InterPro" id="IPR006073">
    <property type="entry name" value="GTP-bd"/>
</dbReference>
<evidence type="ECO:0000256" key="4">
    <source>
        <dbReference type="ARBA" id="ARBA00037770"/>
    </source>
</evidence>
<organism evidence="8 9">
    <name type="scientific">Oopsacas minuta</name>
    <dbReference type="NCBI Taxonomy" id="111878"/>
    <lineage>
        <taxon>Eukaryota</taxon>
        <taxon>Metazoa</taxon>
        <taxon>Porifera</taxon>
        <taxon>Hexactinellida</taxon>
        <taxon>Hexasterophora</taxon>
        <taxon>Lyssacinosida</taxon>
        <taxon>Leucopsacidae</taxon>
        <taxon>Oopsacas</taxon>
    </lineage>
</organism>
<name>A0AAV7K6U1_9METZ</name>
<evidence type="ECO:0000256" key="1">
    <source>
        <dbReference type="ARBA" id="ARBA00022553"/>
    </source>
</evidence>
<keyword evidence="3" id="KW-0342">GTP-binding</keyword>
<dbReference type="PROSITE" id="PS51721">
    <property type="entry name" value="G_CP"/>
    <property type="match status" value="1"/>
</dbReference>
<feature type="compositionally biased region" description="Basic residues" evidence="6">
    <location>
        <begin position="9"/>
        <end position="24"/>
    </location>
</feature>
<dbReference type="CDD" id="cd01857">
    <property type="entry name" value="HSR1_MMR1"/>
    <property type="match status" value="1"/>
</dbReference>
<dbReference type="InterPro" id="IPR030378">
    <property type="entry name" value="G_CP_dom"/>
</dbReference>